<dbReference type="InterPro" id="IPR016461">
    <property type="entry name" value="COMT-like"/>
</dbReference>
<dbReference type="PANTHER" id="PTHR11746">
    <property type="entry name" value="O-METHYLTRANSFERASE"/>
    <property type="match status" value="1"/>
</dbReference>
<organism evidence="5 6">
    <name type="scientific">Panicum miliaceum</name>
    <name type="common">Proso millet</name>
    <name type="synonym">Broomcorn millet</name>
    <dbReference type="NCBI Taxonomy" id="4540"/>
    <lineage>
        <taxon>Eukaryota</taxon>
        <taxon>Viridiplantae</taxon>
        <taxon>Streptophyta</taxon>
        <taxon>Embryophyta</taxon>
        <taxon>Tracheophyta</taxon>
        <taxon>Spermatophyta</taxon>
        <taxon>Magnoliopsida</taxon>
        <taxon>Liliopsida</taxon>
        <taxon>Poales</taxon>
        <taxon>Poaceae</taxon>
        <taxon>PACMAD clade</taxon>
        <taxon>Panicoideae</taxon>
        <taxon>Panicodae</taxon>
        <taxon>Paniceae</taxon>
        <taxon>Panicinae</taxon>
        <taxon>Panicum</taxon>
        <taxon>Panicum sect. Panicum</taxon>
    </lineage>
</organism>
<comment type="caution">
    <text evidence="5">The sequence shown here is derived from an EMBL/GenBank/DDBJ whole genome shotgun (WGS) entry which is preliminary data.</text>
</comment>
<evidence type="ECO:0000256" key="1">
    <source>
        <dbReference type="ARBA" id="ARBA00022603"/>
    </source>
</evidence>
<dbReference type="Gene3D" id="1.10.10.10">
    <property type="entry name" value="Winged helix-like DNA-binding domain superfamily/Winged helix DNA-binding domain"/>
    <property type="match status" value="1"/>
</dbReference>
<name>A0A3L6R901_PANMI</name>
<keyword evidence="3" id="KW-0949">S-adenosyl-L-methionine</keyword>
<gene>
    <name evidence="5" type="ORF">C2845_PM06G25160</name>
</gene>
<dbReference type="AlphaFoldDB" id="A0A3L6R901"/>
<dbReference type="GO" id="GO:0032259">
    <property type="term" value="P:methylation"/>
    <property type="evidence" value="ECO:0007669"/>
    <property type="project" value="UniProtKB-KW"/>
</dbReference>
<evidence type="ECO:0000256" key="2">
    <source>
        <dbReference type="ARBA" id="ARBA00022679"/>
    </source>
</evidence>
<dbReference type="InterPro" id="IPR029063">
    <property type="entry name" value="SAM-dependent_MTases_sf"/>
</dbReference>
<dbReference type="SUPFAM" id="SSF53335">
    <property type="entry name" value="S-adenosyl-L-methionine-dependent methyltransferases"/>
    <property type="match status" value="1"/>
</dbReference>
<dbReference type="InterPro" id="IPR036390">
    <property type="entry name" value="WH_DNA-bd_sf"/>
</dbReference>
<dbReference type="GO" id="GO:0008171">
    <property type="term" value="F:O-methyltransferase activity"/>
    <property type="evidence" value="ECO:0007669"/>
    <property type="project" value="InterPro"/>
</dbReference>
<dbReference type="OrthoDB" id="2410195at2759"/>
<dbReference type="PROSITE" id="PS51683">
    <property type="entry name" value="SAM_OMT_II"/>
    <property type="match status" value="1"/>
</dbReference>
<accession>A0A3L6R901</accession>
<keyword evidence="1" id="KW-0489">Methyltransferase</keyword>
<evidence type="ECO:0000256" key="3">
    <source>
        <dbReference type="ARBA" id="ARBA00022691"/>
    </source>
</evidence>
<dbReference type="EMBL" id="PQIB02000009">
    <property type="protein sequence ID" value="RLM99023.1"/>
    <property type="molecule type" value="Genomic_DNA"/>
</dbReference>
<dbReference type="Gene3D" id="3.40.50.150">
    <property type="entry name" value="Vaccinia Virus protein VP39"/>
    <property type="match status" value="1"/>
</dbReference>
<dbReference type="InterPro" id="IPR001077">
    <property type="entry name" value="COMT_C"/>
</dbReference>
<protein>
    <submittedName>
        <fullName evidence="5">5-pentadecatrienyl resorcinol O-methyltransferase</fullName>
    </submittedName>
</protein>
<dbReference type="InterPro" id="IPR036388">
    <property type="entry name" value="WH-like_DNA-bd_sf"/>
</dbReference>
<dbReference type="STRING" id="4540.A0A3L6R901"/>
<evidence type="ECO:0000313" key="5">
    <source>
        <dbReference type="EMBL" id="RLM99023.1"/>
    </source>
</evidence>
<dbReference type="SUPFAM" id="SSF46785">
    <property type="entry name" value="Winged helix' DNA-binding domain"/>
    <property type="match status" value="1"/>
</dbReference>
<evidence type="ECO:0000259" key="4">
    <source>
        <dbReference type="Pfam" id="PF00891"/>
    </source>
</evidence>
<evidence type="ECO:0000313" key="6">
    <source>
        <dbReference type="Proteomes" id="UP000275267"/>
    </source>
</evidence>
<feature type="domain" description="O-methyltransferase C-terminal" evidence="4">
    <location>
        <begin position="184"/>
        <end position="271"/>
    </location>
</feature>
<sequence length="289" mass="31827">MTTSPSPEEIVQAHVELWNLTFGYLKSMALDCAFRLGIPNAIYPQPWRRGVAVSPRRGPSPSITPTQEAILSWGTLSVGDPTGILAQHDTDDTTTYRLTPMSRLLVDDATVNGCTSGALAHHQHLPEWFLGGDGAVAIETPFRMKYDGSWDAARSDPHFNEVFDARMETDSHLVLEFAILGCGEALIAGYVMHDWSDDVCVKILTQCKKAICSQKPNGGGKVIIIDAIVGSPCKAMFEAQVLLDLLMMAVTSGKERDEEVRRKIFTEAGFRHYEAKPLLGFMSIIELYP</sequence>
<reference evidence="6" key="1">
    <citation type="journal article" date="2019" name="Nat. Commun.">
        <title>The genome of broomcorn millet.</title>
        <authorList>
            <person name="Zou C."/>
            <person name="Miki D."/>
            <person name="Li D."/>
            <person name="Tang Q."/>
            <person name="Xiao L."/>
            <person name="Rajput S."/>
            <person name="Deng P."/>
            <person name="Jia W."/>
            <person name="Huang R."/>
            <person name="Zhang M."/>
            <person name="Sun Y."/>
            <person name="Hu J."/>
            <person name="Fu X."/>
            <person name="Schnable P.S."/>
            <person name="Li F."/>
            <person name="Zhang H."/>
            <person name="Feng B."/>
            <person name="Zhu X."/>
            <person name="Liu R."/>
            <person name="Schnable J.C."/>
            <person name="Zhu J.-K."/>
            <person name="Zhang H."/>
        </authorList>
    </citation>
    <scope>NUCLEOTIDE SEQUENCE [LARGE SCALE GENOMIC DNA]</scope>
</reference>
<keyword evidence="2" id="KW-0808">Transferase</keyword>
<keyword evidence="6" id="KW-1185">Reference proteome</keyword>
<dbReference type="Pfam" id="PF00891">
    <property type="entry name" value="Methyltransf_2"/>
    <property type="match status" value="1"/>
</dbReference>
<proteinExistence type="predicted"/>
<dbReference type="Proteomes" id="UP000275267">
    <property type="component" value="Unassembled WGS sequence"/>
</dbReference>